<name>A0A1E4SH55_9ASCO</name>
<evidence type="ECO:0000313" key="3">
    <source>
        <dbReference type="Proteomes" id="UP000094285"/>
    </source>
</evidence>
<gene>
    <name evidence="2" type="ORF">CANTADRAFT_278194</name>
</gene>
<evidence type="ECO:0000313" key="2">
    <source>
        <dbReference type="EMBL" id="ODV78826.1"/>
    </source>
</evidence>
<feature type="compositionally biased region" description="Basic residues" evidence="1">
    <location>
        <begin position="18"/>
        <end position="27"/>
    </location>
</feature>
<dbReference type="AlphaFoldDB" id="A0A1E4SH55"/>
<dbReference type="EMBL" id="KV453913">
    <property type="protein sequence ID" value="ODV78826.1"/>
    <property type="molecule type" value="Genomic_DNA"/>
</dbReference>
<organism evidence="2 3">
    <name type="scientific">Suhomyces tanzawaensis NRRL Y-17324</name>
    <dbReference type="NCBI Taxonomy" id="984487"/>
    <lineage>
        <taxon>Eukaryota</taxon>
        <taxon>Fungi</taxon>
        <taxon>Dikarya</taxon>
        <taxon>Ascomycota</taxon>
        <taxon>Saccharomycotina</taxon>
        <taxon>Pichiomycetes</taxon>
        <taxon>Debaryomycetaceae</taxon>
        <taxon>Suhomyces</taxon>
    </lineage>
</organism>
<accession>A0A1E4SH55</accession>
<proteinExistence type="predicted"/>
<dbReference type="Proteomes" id="UP000094285">
    <property type="component" value="Unassembled WGS sequence"/>
</dbReference>
<sequence>MTPATQQWWGSPSPSPRPNRRGARVRWGRTNGSPPAAIPLCSPPPGSKGPPTFRKRQVPLSRGGAKSEPLLSRGGMLRASPRRLR</sequence>
<evidence type="ECO:0000256" key="1">
    <source>
        <dbReference type="SAM" id="MobiDB-lite"/>
    </source>
</evidence>
<protein>
    <submittedName>
        <fullName evidence="2">Uncharacterized protein</fullName>
    </submittedName>
</protein>
<reference evidence="3" key="1">
    <citation type="submission" date="2016-05" db="EMBL/GenBank/DDBJ databases">
        <title>Comparative genomics of biotechnologically important yeasts.</title>
        <authorList>
            <consortium name="DOE Joint Genome Institute"/>
            <person name="Riley R."/>
            <person name="Haridas S."/>
            <person name="Wolfe K.H."/>
            <person name="Lopes M.R."/>
            <person name="Hittinger C.T."/>
            <person name="Goker M."/>
            <person name="Salamov A."/>
            <person name="Wisecaver J."/>
            <person name="Long T.M."/>
            <person name="Aerts A.L."/>
            <person name="Barry K."/>
            <person name="Choi C."/>
            <person name="Clum A."/>
            <person name="Coughlan A.Y."/>
            <person name="Deshpande S."/>
            <person name="Douglass A.P."/>
            <person name="Hanson S.J."/>
            <person name="Klenk H.-P."/>
            <person name="Labutti K."/>
            <person name="Lapidus A."/>
            <person name="Lindquist E."/>
            <person name="Lipzen A."/>
            <person name="Meier-Kolthoff J.P."/>
            <person name="Ohm R.A."/>
            <person name="Otillar R.P."/>
            <person name="Pangilinan J."/>
            <person name="Peng Y."/>
            <person name="Rokas A."/>
            <person name="Rosa C.A."/>
            <person name="Scheuner C."/>
            <person name="Sibirny A.A."/>
            <person name="Slot J.C."/>
            <person name="Stielow J.B."/>
            <person name="Sun H."/>
            <person name="Kurtzman C.P."/>
            <person name="Blackwell M."/>
            <person name="Grigoriev I.V."/>
            <person name="Jeffries T.W."/>
        </authorList>
    </citation>
    <scope>NUCLEOTIDE SEQUENCE [LARGE SCALE GENOMIC DNA]</scope>
    <source>
        <strain evidence="3">NRRL Y-17324</strain>
    </source>
</reference>
<dbReference type="GeneID" id="30982345"/>
<keyword evidence="3" id="KW-1185">Reference proteome</keyword>
<dbReference type="RefSeq" id="XP_020063948.1">
    <property type="nucleotide sequence ID" value="XM_020208208.1"/>
</dbReference>
<feature type="region of interest" description="Disordered" evidence="1">
    <location>
        <begin position="1"/>
        <end position="85"/>
    </location>
</feature>
<feature type="compositionally biased region" description="Polar residues" evidence="1">
    <location>
        <begin position="1"/>
        <end position="10"/>
    </location>
</feature>